<dbReference type="Proteomes" id="UP001158066">
    <property type="component" value="Unassembled WGS sequence"/>
</dbReference>
<keyword evidence="2" id="KW-0472">Membrane</keyword>
<keyword evidence="2" id="KW-0812">Transmembrane</keyword>
<dbReference type="AlphaFoldDB" id="A0AA45WX08"/>
<evidence type="ECO:0000256" key="1">
    <source>
        <dbReference type="SAM" id="Coils"/>
    </source>
</evidence>
<keyword evidence="2" id="KW-1133">Transmembrane helix</keyword>
<gene>
    <name evidence="3" type="ORF">SAMN06296020_11020</name>
</gene>
<dbReference type="RefSeq" id="WP_283409812.1">
    <property type="nucleotide sequence ID" value="NZ_FXUF01000010.1"/>
</dbReference>
<keyword evidence="1" id="KW-0175">Coiled coil</keyword>
<dbReference type="PANTHER" id="PTHR41386">
    <property type="entry name" value="INTEGRAL MEMBRANE PROTEIN-RELATED"/>
    <property type="match status" value="1"/>
</dbReference>
<evidence type="ECO:0000256" key="2">
    <source>
        <dbReference type="SAM" id="Phobius"/>
    </source>
</evidence>
<dbReference type="InterPro" id="IPR010406">
    <property type="entry name" value="DUF1003"/>
</dbReference>
<keyword evidence="4" id="KW-1185">Reference proteome</keyword>
<organism evidence="3 4">
    <name type="scientific">Anoxynatronum buryatiense</name>
    <dbReference type="NCBI Taxonomy" id="489973"/>
    <lineage>
        <taxon>Bacteria</taxon>
        <taxon>Bacillati</taxon>
        <taxon>Bacillota</taxon>
        <taxon>Clostridia</taxon>
        <taxon>Eubacteriales</taxon>
        <taxon>Clostridiaceae</taxon>
        <taxon>Anoxynatronum</taxon>
    </lineage>
</organism>
<accession>A0AA45WX08</accession>
<evidence type="ECO:0000313" key="3">
    <source>
        <dbReference type="EMBL" id="SMP62556.1"/>
    </source>
</evidence>
<comment type="caution">
    <text evidence="3">The sequence shown here is derived from an EMBL/GenBank/DDBJ whole genome shotgun (WGS) entry which is preliminary data.</text>
</comment>
<dbReference type="PANTHER" id="PTHR41386:SF1">
    <property type="entry name" value="MEMBRANE PROTEIN"/>
    <property type="match status" value="1"/>
</dbReference>
<dbReference type="Pfam" id="PF06210">
    <property type="entry name" value="DUF1003"/>
    <property type="match status" value="1"/>
</dbReference>
<feature type="transmembrane region" description="Helical" evidence="2">
    <location>
        <begin position="117"/>
        <end position="136"/>
    </location>
</feature>
<protein>
    <submittedName>
        <fullName evidence="3">Uncharacterized membrane protein</fullName>
    </submittedName>
</protein>
<dbReference type="EMBL" id="FXUF01000010">
    <property type="protein sequence ID" value="SMP62556.1"/>
    <property type="molecule type" value="Genomic_DNA"/>
</dbReference>
<sequence length="243" mass="28223">MNARQKSDERCEICNNYFKVQHMVKVRSLQPSLLHRIMQDYPEINESSVLCLEDLNRFRTLLLHEIIQTARGDLDETEEAALKSLREGEIVSQNAEDSYSEKLTFGQKMADRMAQYGGSWSFIGVFALMLFSWILVNTVILMNRAYDPYPFILLNLILSCLAAIQAPVIMMSQNRQETKDRLRGQNDYLVNLKAELEIRILNQKLDYLTREEMSSLEILELQTDLLEDIRKQLQDSSESGFSR</sequence>
<proteinExistence type="predicted"/>
<reference evidence="3" key="1">
    <citation type="submission" date="2017-05" db="EMBL/GenBank/DDBJ databases">
        <authorList>
            <person name="Varghese N."/>
            <person name="Submissions S."/>
        </authorList>
    </citation>
    <scope>NUCLEOTIDE SEQUENCE</scope>
    <source>
        <strain evidence="3">Su22</strain>
    </source>
</reference>
<evidence type="ECO:0000313" key="4">
    <source>
        <dbReference type="Proteomes" id="UP001158066"/>
    </source>
</evidence>
<name>A0AA45WX08_9CLOT</name>
<feature type="coiled-coil region" evidence="1">
    <location>
        <begin position="191"/>
        <end position="236"/>
    </location>
</feature>
<feature type="transmembrane region" description="Helical" evidence="2">
    <location>
        <begin position="148"/>
        <end position="171"/>
    </location>
</feature>